<protein>
    <recommendedName>
        <fullName evidence="2">Activator of Hsp90 ATPase homologue 1/2-like C-terminal domain-containing protein</fullName>
    </recommendedName>
</protein>
<reference evidence="3 4" key="1">
    <citation type="submission" date="2018-04" db="EMBL/GenBank/DDBJ databases">
        <title>Chitinophaga fuyangensis sp. nov., isolated from soil in a chemical factory.</title>
        <authorList>
            <person name="Chen K."/>
        </authorList>
    </citation>
    <scope>NUCLEOTIDE SEQUENCE [LARGE SCALE GENOMIC DNA]</scope>
    <source>
        <strain evidence="3 4">LY-1</strain>
    </source>
</reference>
<comment type="similarity">
    <text evidence="1">Belongs to the AHA1 family.</text>
</comment>
<evidence type="ECO:0000313" key="3">
    <source>
        <dbReference type="EMBL" id="PUZ22934.1"/>
    </source>
</evidence>
<proteinExistence type="inferred from homology"/>
<organism evidence="3 4">
    <name type="scientific">Chitinophaga parva</name>
    <dbReference type="NCBI Taxonomy" id="2169414"/>
    <lineage>
        <taxon>Bacteria</taxon>
        <taxon>Pseudomonadati</taxon>
        <taxon>Bacteroidota</taxon>
        <taxon>Chitinophagia</taxon>
        <taxon>Chitinophagales</taxon>
        <taxon>Chitinophagaceae</taxon>
        <taxon>Chitinophaga</taxon>
    </lineage>
</organism>
<dbReference type="EMBL" id="QCYK01000003">
    <property type="protein sequence ID" value="PUZ22934.1"/>
    <property type="molecule type" value="Genomic_DNA"/>
</dbReference>
<evidence type="ECO:0000259" key="2">
    <source>
        <dbReference type="Pfam" id="PF08327"/>
    </source>
</evidence>
<evidence type="ECO:0000313" key="4">
    <source>
        <dbReference type="Proteomes" id="UP000244450"/>
    </source>
</evidence>
<dbReference type="InterPro" id="IPR013538">
    <property type="entry name" value="ASHA1/2-like_C"/>
</dbReference>
<evidence type="ECO:0000256" key="1">
    <source>
        <dbReference type="ARBA" id="ARBA00006817"/>
    </source>
</evidence>
<dbReference type="InterPro" id="IPR023393">
    <property type="entry name" value="START-like_dom_sf"/>
</dbReference>
<dbReference type="SUPFAM" id="SSF55961">
    <property type="entry name" value="Bet v1-like"/>
    <property type="match status" value="1"/>
</dbReference>
<dbReference type="RefSeq" id="WP_108688678.1">
    <property type="nucleotide sequence ID" value="NZ_QCYK01000003.1"/>
</dbReference>
<dbReference type="Proteomes" id="UP000244450">
    <property type="component" value="Unassembled WGS sequence"/>
</dbReference>
<dbReference type="Gene3D" id="3.30.530.20">
    <property type="match status" value="1"/>
</dbReference>
<comment type="caution">
    <text evidence="3">The sequence shown here is derived from an EMBL/GenBank/DDBJ whole genome shotgun (WGS) entry which is preliminary data.</text>
</comment>
<accession>A0A2T7BCW5</accession>
<dbReference type="Pfam" id="PF08327">
    <property type="entry name" value="AHSA1"/>
    <property type="match status" value="1"/>
</dbReference>
<gene>
    <name evidence="3" type="ORF">DCC81_21195</name>
</gene>
<feature type="domain" description="Activator of Hsp90 ATPase homologue 1/2-like C-terminal" evidence="2">
    <location>
        <begin position="12"/>
        <end position="148"/>
    </location>
</feature>
<dbReference type="OrthoDB" id="2355173at2"/>
<sequence length="151" mass="16990">MALFVNNQIHFNAPVARVWDYLVNPAQTKKYMFGCEALSDWQPGSPLIWKGNFNGVELVAVKGNVVEIEPERKLVYTTFDPNNPSLEDLPENYLTVTYRLEPKDGGTDFYVQQGDFSTVANGDARYKDASNNGEGWMPLLIEIKKLVEAAN</sequence>
<dbReference type="AlphaFoldDB" id="A0A2T7BCW5"/>
<name>A0A2T7BCW5_9BACT</name>
<keyword evidence="4" id="KW-1185">Reference proteome</keyword>